<feature type="compositionally biased region" description="Low complexity" evidence="2">
    <location>
        <begin position="171"/>
        <end position="184"/>
    </location>
</feature>
<dbReference type="InterPro" id="IPR053005">
    <property type="entry name" value="Nuclear_Pos-Cytoskel_Interact"/>
</dbReference>
<feature type="compositionally biased region" description="Polar residues" evidence="2">
    <location>
        <begin position="1549"/>
        <end position="1570"/>
    </location>
</feature>
<dbReference type="Gene3D" id="2.30.29.30">
    <property type="entry name" value="Pleckstrin-homology domain (PH domain)/Phosphotyrosine-binding domain (PTB)"/>
    <property type="match status" value="1"/>
</dbReference>
<feature type="compositionally biased region" description="Polar residues" evidence="2">
    <location>
        <begin position="967"/>
        <end position="982"/>
    </location>
</feature>
<dbReference type="PANTHER" id="PTHR28190:SF1">
    <property type="entry name" value="NUCLEAR MIGRATION PROTEIN NUM1"/>
    <property type="match status" value="1"/>
</dbReference>
<dbReference type="SUPFAM" id="SSF50729">
    <property type="entry name" value="PH domain-like"/>
    <property type="match status" value="1"/>
</dbReference>
<feature type="compositionally biased region" description="Polar residues" evidence="2">
    <location>
        <begin position="1396"/>
        <end position="1419"/>
    </location>
</feature>
<feature type="domain" description="PH" evidence="3">
    <location>
        <begin position="1218"/>
        <end position="1329"/>
    </location>
</feature>
<feature type="coiled-coil region" evidence="1">
    <location>
        <begin position="209"/>
        <end position="352"/>
    </location>
</feature>
<feature type="region of interest" description="Disordered" evidence="2">
    <location>
        <begin position="1381"/>
        <end position="1483"/>
    </location>
</feature>
<feature type="region of interest" description="Disordered" evidence="2">
    <location>
        <begin position="444"/>
        <end position="486"/>
    </location>
</feature>
<name>A0A438MYE9_EXOME</name>
<dbReference type="SMART" id="SM00233">
    <property type="entry name" value="PH"/>
    <property type="match status" value="1"/>
</dbReference>
<dbReference type="PROSITE" id="PS50003">
    <property type="entry name" value="PH_DOMAIN"/>
    <property type="match status" value="1"/>
</dbReference>
<evidence type="ECO:0000259" key="3">
    <source>
        <dbReference type="PROSITE" id="PS50003"/>
    </source>
</evidence>
<feature type="compositionally biased region" description="Polar residues" evidence="2">
    <location>
        <begin position="155"/>
        <end position="169"/>
    </location>
</feature>
<dbReference type="GO" id="GO:0032065">
    <property type="term" value="P:maintenance of protein location in cell cortex"/>
    <property type="evidence" value="ECO:0007669"/>
    <property type="project" value="InterPro"/>
</dbReference>
<evidence type="ECO:0000256" key="2">
    <source>
        <dbReference type="SAM" id="MobiDB-lite"/>
    </source>
</evidence>
<dbReference type="GO" id="GO:0005739">
    <property type="term" value="C:mitochondrion"/>
    <property type="evidence" value="ECO:0007669"/>
    <property type="project" value="TreeGrafter"/>
</dbReference>
<dbReference type="GO" id="GO:0015631">
    <property type="term" value="F:tubulin binding"/>
    <property type="evidence" value="ECO:0007669"/>
    <property type="project" value="TreeGrafter"/>
</dbReference>
<dbReference type="OrthoDB" id="2149224at2759"/>
<proteinExistence type="predicted"/>
<organism evidence="4 5">
    <name type="scientific">Exophiala mesophila</name>
    <name type="common">Black yeast-like fungus</name>
    <dbReference type="NCBI Taxonomy" id="212818"/>
    <lineage>
        <taxon>Eukaryota</taxon>
        <taxon>Fungi</taxon>
        <taxon>Dikarya</taxon>
        <taxon>Ascomycota</taxon>
        <taxon>Pezizomycotina</taxon>
        <taxon>Eurotiomycetes</taxon>
        <taxon>Chaetothyriomycetidae</taxon>
        <taxon>Chaetothyriales</taxon>
        <taxon>Herpotrichiellaceae</taxon>
        <taxon>Exophiala</taxon>
    </lineage>
</organism>
<feature type="region of interest" description="Disordered" evidence="2">
    <location>
        <begin position="1071"/>
        <end position="1184"/>
    </location>
</feature>
<feature type="region of interest" description="Disordered" evidence="2">
    <location>
        <begin position="936"/>
        <end position="985"/>
    </location>
</feature>
<comment type="caution">
    <text evidence="4">The sequence shown here is derived from an EMBL/GenBank/DDBJ whole genome shotgun (WGS) entry which is preliminary data.</text>
</comment>
<gene>
    <name evidence="4" type="ORF">B0A52_08284</name>
</gene>
<feature type="compositionally biased region" description="Polar residues" evidence="2">
    <location>
        <begin position="632"/>
        <end position="666"/>
    </location>
</feature>
<feature type="coiled-coil region" evidence="1">
    <location>
        <begin position="65"/>
        <end position="99"/>
    </location>
</feature>
<feature type="region of interest" description="Disordered" evidence="2">
    <location>
        <begin position="535"/>
        <end position="674"/>
    </location>
</feature>
<feature type="region of interest" description="Disordered" evidence="2">
    <location>
        <begin position="141"/>
        <end position="184"/>
    </location>
</feature>
<dbReference type="GO" id="GO:0000226">
    <property type="term" value="P:microtubule cytoskeleton organization"/>
    <property type="evidence" value="ECO:0007669"/>
    <property type="project" value="TreeGrafter"/>
</dbReference>
<feature type="compositionally biased region" description="Basic and acidic residues" evidence="2">
    <location>
        <begin position="462"/>
        <end position="472"/>
    </location>
</feature>
<feature type="compositionally biased region" description="Basic residues" evidence="2">
    <location>
        <begin position="1525"/>
        <end position="1538"/>
    </location>
</feature>
<protein>
    <recommendedName>
        <fullName evidence="3">PH domain-containing protein</fullName>
    </recommendedName>
</protein>
<dbReference type="VEuPathDB" id="FungiDB:PV10_05720"/>
<dbReference type="InterPro" id="IPR024774">
    <property type="entry name" value="PH_dom-Mcp5-type"/>
</dbReference>
<reference evidence="4 5" key="1">
    <citation type="submission" date="2017-03" db="EMBL/GenBank/DDBJ databases">
        <title>Genomes of endolithic fungi from Antarctica.</title>
        <authorList>
            <person name="Coleine C."/>
            <person name="Masonjones S."/>
            <person name="Stajich J.E."/>
        </authorList>
    </citation>
    <scope>NUCLEOTIDE SEQUENCE [LARGE SCALE GENOMIC DNA]</scope>
    <source>
        <strain evidence="4 5">CCFEE 6314</strain>
    </source>
</reference>
<dbReference type="InterPro" id="IPR001849">
    <property type="entry name" value="PH_domain"/>
</dbReference>
<feature type="compositionally biased region" description="Polar residues" evidence="2">
    <location>
        <begin position="1159"/>
        <end position="1168"/>
    </location>
</feature>
<dbReference type="CDD" id="cd13365">
    <property type="entry name" value="PH_PLC_plant-like"/>
    <property type="match status" value="1"/>
</dbReference>
<feature type="compositionally biased region" description="Acidic residues" evidence="2">
    <location>
        <begin position="563"/>
        <end position="572"/>
    </location>
</feature>
<feature type="compositionally biased region" description="Polar residues" evidence="2">
    <location>
        <begin position="599"/>
        <end position="608"/>
    </location>
</feature>
<keyword evidence="1" id="KW-0175">Coiled coil</keyword>
<dbReference type="EMBL" id="NAJM01000041">
    <property type="protein sequence ID" value="RVX68143.1"/>
    <property type="molecule type" value="Genomic_DNA"/>
</dbReference>
<feature type="region of interest" description="Disordered" evidence="2">
    <location>
        <begin position="1525"/>
        <end position="1570"/>
    </location>
</feature>
<dbReference type="GO" id="GO:0005543">
    <property type="term" value="F:phospholipid binding"/>
    <property type="evidence" value="ECO:0007669"/>
    <property type="project" value="InterPro"/>
</dbReference>
<dbReference type="Proteomes" id="UP000288859">
    <property type="component" value="Unassembled WGS sequence"/>
</dbReference>
<feature type="compositionally biased region" description="Low complexity" evidence="2">
    <location>
        <begin position="1171"/>
        <end position="1184"/>
    </location>
</feature>
<dbReference type="PANTHER" id="PTHR28190">
    <property type="entry name" value="NUCLEAR MIGRATION PROTEIN NUM1"/>
    <property type="match status" value="1"/>
</dbReference>
<dbReference type="InterPro" id="IPR011993">
    <property type="entry name" value="PH-like_dom_sf"/>
</dbReference>
<evidence type="ECO:0000313" key="5">
    <source>
        <dbReference type="Proteomes" id="UP000288859"/>
    </source>
</evidence>
<feature type="compositionally biased region" description="Low complexity" evidence="2">
    <location>
        <begin position="1105"/>
        <end position="1114"/>
    </location>
</feature>
<sequence>MATAAFVDPRENASNNTLNASFNGLSDPFLDNTVSDHPVHSHRYSALIDSDTITLGASTSPAQVKRSLEAHISETERRLQDAQKLGQSLLQQQADLQEKLLEVDRQQGDAEISPGLRQQLTDLEKEHNDIGKEIARALLGPKSRAVSGEERPTAEPSTFSSQATASPTKVSAPSRRSRNQPSNRAGDLQFAADISTSLLAQVRQLQSAVAERDDLLKQTNSERERLERDNQVFAQRLRALDENEQKYKDENWNLETQTHQLLADAREASDREKKLRSTLAAITADKSRSEAEAEELRLNRDRLADDLAAAKKAHDSELHTLKRTIELGDGERTSLQTKVDELTSQNTELARAIAARLRSQHSDADLLPGNDQDGDFRDVEALDDSPPPSPTKATPRHGGLESETMRSSLHHAHRMIQNLKNNIHREKTEKIELKRMLQDARDELEQRRGDGAPGSGSKRQRTKADPFKKPVRPDMLGNSRRSRTDIEMDDEDWEDHAVDTPSHSSTSKHLNVPFFATGRTTDASDAYQTATENEAGAFETADERHTTESEDFQTGAESLAGDSTDDLTETEDNASHLQRKSRAIKPSPLSFKPAGDRQSFVSTASTSAGEDEDELKTPVVTQTQKFRLRNGGRQSVVRQSQTPTNGTPTNVYAGSSSFDSPATMTDRSPPGAEQSLFAELGELDDSNFGTPGRSSIISAASTPGVASAASRRTTLEANAPYIPKPVMVDSGVMTEPWQPEPPVASEIVTEDRAAGPSTPIQSSNPSPMAINFPLPPTVPNSPFKHTDNGTQYTPQRALQDSPLRNTAFITPPKTVWDEAQSPEHVQPEHDPYALTHTPQIFGFSGLLTHETRPVSPDRPQTPPPVIFEHLNFSDIHSEATEPVQTPIKSTSMQLTSTATQVEDTPGRLAKAEKLAGAGILASAAAAMGLAKAKSTSAPTIAEDETSEPDIPQFEAPTEKDHPLKDVSGNSLLRKSTQAQTLGSKDLQMSPIARSHNDQSSQTMLTAAEIESALHSKTAVVEPLPPALTRGQAQPHKATRPIIVPAPIDVARASLPADPPVSELDHDTLSAFPLPSPIKRPSSASSQRLGSATIHPPLPPDHKAAIARASSRVASPTRDLDTVNKAPTIMGPPAIPASAMRRPKTPSDSIRSPTREGNGPRTSNVSRFNRGTVASQTSRRSSVSSFASEIDVRFNMQPNATPGPHTFGTDPRIIQAITQTMIGEFLWKYTRKTGRSEMSETRHRRYFWVHPYTRTLYWSDQDPQTAGRAELKAKSVLIESVEIVNDDNPMPPGLHRKSLEVVTPGRRVRFTASTGQRHETWYNALKYLLVRGEDTNGEAYTAGNNEITRDDVNEFNVNAAGYGATLVPNGSRMSLSSYNSRTTRGSVIHRPSAAHGISSSSANRLPEESTASRTAPNSTVRRSRADQPQDGDRDRTVRASSTSRFSRMMSSVTGRTPRASEAFTTPGRAASDTGSIYDASVVSDGRRDSAEEMRQEMLRQEQIGFGGLENVRACCDGKHDVSTLTHAHRHASSASHSHRGVSMSFRGSARRSNTNSTLLSNAQTPTRATAS</sequence>
<feature type="compositionally biased region" description="Basic and acidic residues" evidence="2">
    <location>
        <begin position="1422"/>
        <end position="1436"/>
    </location>
</feature>
<dbReference type="GO" id="GO:0005938">
    <property type="term" value="C:cell cortex"/>
    <property type="evidence" value="ECO:0007669"/>
    <property type="project" value="InterPro"/>
</dbReference>
<evidence type="ECO:0000313" key="4">
    <source>
        <dbReference type="EMBL" id="RVX68143.1"/>
    </source>
</evidence>
<feature type="region of interest" description="Disordered" evidence="2">
    <location>
        <begin position="361"/>
        <end position="400"/>
    </location>
</feature>
<feature type="compositionally biased region" description="Low complexity" evidence="2">
    <location>
        <begin position="1439"/>
        <end position="1450"/>
    </location>
</feature>
<dbReference type="Pfam" id="PF12814">
    <property type="entry name" value="Mcp5_PH"/>
    <property type="match status" value="1"/>
</dbReference>
<evidence type="ECO:0000256" key="1">
    <source>
        <dbReference type="SAM" id="Coils"/>
    </source>
</evidence>
<accession>A0A438MYE9</accession>